<dbReference type="EMBL" id="CADCXV010000259">
    <property type="protein sequence ID" value="CAB0029147.1"/>
    <property type="molecule type" value="Genomic_DNA"/>
</dbReference>
<dbReference type="Proteomes" id="UP000479190">
    <property type="component" value="Unassembled WGS sequence"/>
</dbReference>
<feature type="non-terminal residue" evidence="1">
    <location>
        <position position="1"/>
    </location>
</feature>
<sequence>AEDPPRALITIAGLPKPQHRNIVKDARESLRWKRAGAVHQCSRTTSDAKHCELGPHTDWQGQLRARLVLTMAHGGLSTALLEPRSRLIPL</sequence>
<organism evidence="1 2">
    <name type="scientific">Trichogramma brassicae</name>
    <dbReference type="NCBI Taxonomy" id="86971"/>
    <lineage>
        <taxon>Eukaryota</taxon>
        <taxon>Metazoa</taxon>
        <taxon>Ecdysozoa</taxon>
        <taxon>Arthropoda</taxon>
        <taxon>Hexapoda</taxon>
        <taxon>Insecta</taxon>
        <taxon>Pterygota</taxon>
        <taxon>Neoptera</taxon>
        <taxon>Endopterygota</taxon>
        <taxon>Hymenoptera</taxon>
        <taxon>Apocrita</taxon>
        <taxon>Proctotrupomorpha</taxon>
        <taxon>Chalcidoidea</taxon>
        <taxon>Trichogrammatidae</taxon>
        <taxon>Trichogramma</taxon>
    </lineage>
</organism>
<protein>
    <submittedName>
        <fullName evidence="1">Uncharacterized protein</fullName>
    </submittedName>
</protein>
<reference evidence="1 2" key="1">
    <citation type="submission" date="2020-02" db="EMBL/GenBank/DDBJ databases">
        <authorList>
            <person name="Ferguson B K."/>
        </authorList>
    </citation>
    <scope>NUCLEOTIDE SEQUENCE [LARGE SCALE GENOMIC DNA]</scope>
</reference>
<keyword evidence="2" id="KW-1185">Reference proteome</keyword>
<evidence type="ECO:0000313" key="1">
    <source>
        <dbReference type="EMBL" id="CAB0029147.1"/>
    </source>
</evidence>
<gene>
    <name evidence="1" type="ORF">TBRA_LOCUS1225</name>
</gene>
<dbReference type="AlphaFoldDB" id="A0A6H5HUF6"/>
<name>A0A6H5HUF6_9HYME</name>
<evidence type="ECO:0000313" key="2">
    <source>
        <dbReference type="Proteomes" id="UP000479190"/>
    </source>
</evidence>
<proteinExistence type="predicted"/>
<accession>A0A6H5HUF6</accession>